<reference evidence="2 4" key="1">
    <citation type="submission" date="2020-01" db="EMBL/GenBank/DDBJ databases">
        <title>the WGS Modestobacter muralis CPCC 204518.</title>
        <authorList>
            <person name="Jiang Z."/>
        </authorList>
    </citation>
    <scope>NUCLEOTIDE SEQUENCE [LARGE SCALE GENOMIC DNA]</scope>
    <source>
        <strain evidence="2 4">DSM 100205</strain>
    </source>
</reference>
<evidence type="ECO:0000313" key="3">
    <source>
        <dbReference type="EMBL" id="NEN52992.1"/>
    </source>
</evidence>
<dbReference type="Proteomes" id="UP000471152">
    <property type="component" value="Unassembled WGS sequence"/>
</dbReference>
<keyword evidence="4" id="KW-1185">Reference proteome</keyword>
<keyword evidence="1" id="KW-0812">Transmembrane</keyword>
<keyword evidence="1" id="KW-1133">Transmembrane helix</keyword>
<dbReference type="Proteomes" id="UP000468828">
    <property type="component" value="Unassembled WGS sequence"/>
</dbReference>
<dbReference type="EMBL" id="JAAGWB010000057">
    <property type="protein sequence ID" value="NEN52992.1"/>
    <property type="molecule type" value="Genomic_DNA"/>
</dbReference>
<sequence length="143" mass="16082">MFDLSVPTTRDERRWVRRTWAAYPYALRREVVRVAKLGHRHPHEPAAWAAVVYAAAVLRPTGPHWWQSQRGARWAFPLVLAAAVLLAGEAVWFIASPGPSTLLDWAVLALAVLIGLWAVFVLDLRRECRLLLAPFTTTVGPPR</sequence>
<comment type="caution">
    <text evidence="2">The sequence shown here is derived from an EMBL/GenBank/DDBJ whole genome shotgun (WGS) entry which is preliminary data.</text>
</comment>
<evidence type="ECO:0000313" key="4">
    <source>
        <dbReference type="Proteomes" id="UP000468828"/>
    </source>
</evidence>
<protein>
    <submittedName>
        <fullName evidence="2">Uncharacterized protein</fullName>
    </submittedName>
</protein>
<evidence type="ECO:0000313" key="2">
    <source>
        <dbReference type="EMBL" id="NEK96104.1"/>
    </source>
</evidence>
<evidence type="ECO:0000256" key="1">
    <source>
        <dbReference type="SAM" id="Phobius"/>
    </source>
</evidence>
<organism evidence="2 4">
    <name type="scientific">Modestobacter muralis</name>
    <dbReference type="NCBI Taxonomy" id="1608614"/>
    <lineage>
        <taxon>Bacteria</taxon>
        <taxon>Bacillati</taxon>
        <taxon>Actinomycetota</taxon>
        <taxon>Actinomycetes</taxon>
        <taxon>Geodermatophilales</taxon>
        <taxon>Geodermatophilaceae</taxon>
        <taxon>Modestobacter</taxon>
    </lineage>
</organism>
<dbReference type="AlphaFoldDB" id="A0A6P0F1X3"/>
<dbReference type="EMBL" id="JAAGWH010000055">
    <property type="protein sequence ID" value="NEK96104.1"/>
    <property type="molecule type" value="Genomic_DNA"/>
</dbReference>
<accession>A0A6P0F1X3</accession>
<name>A0A6P0F1X3_9ACTN</name>
<dbReference type="RefSeq" id="WP_163612791.1">
    <property type="nucleotide sequence ID" value="NZ_JAAGWB010000057.1"/>
</dbReference>
<evidence type="ECO:0000313" key="5">
    <source>
        <dbReference type="Proteomes" id="UP000471152"/>
    </source>
</evidence>
<keyword evidence="1" id="KW-0472">Membrane</keyword>
<proteinExistence type="predicted"/>
<gene>
    <name evidence="3" type="ORF">G3R41_18965</name>
    <name evidence="2" type="ORF">GCU67_18315</name>
</gene>
<reference evidence="3 5" key="2">
    <citation type="submission" date="2020-02" db="EMBL/GenBank/DDBJ databases">
        <title>The WGS of Modestobacter muralis DSM 100205.</title>
        <authorList>
            <person name="Jiang Z."/>
        </authorList>
    </citation>
    <scope>NUCLEOTIDE SEQUENCE [LARGE SCALE GENOMIC DNA]</scope>
    <source>
        <strain evidence="3 5">DSM 100205</strain>
    </source>
</reference>
<feature type="transmembrane region" description="Helical" evidence="1">
    <location>
        <begin position="74"/>
        <end position="95"/>
    </location>
</feature>
<feature type="transmembrane region" description="Helical" evidence="1">
    <location>
        <begin position="101"/>
        <end position="122"/>
    </location>
</feature>